<protein>
    <submittedName>
        <fullName evidence="6">NitT/TauT family transport system substrate-binding protein</fullName>
    </submittedName>
</protein>
<gene>
    <name evidence="6" type="ORF">SAMN02982922_1714</name>
</gene>
<dbReference type="AlphaFoldDB" id="A0A1X7NER3"/>
<dbReference type="EMBL" id="FXBL01000004">
    <property type="protein sequence ID" value="SMH36190.1"/>
    <property type="molecule type" value="Genomic_DNA"/>
</dbReference>
<reference evidence="6 7" key="1">
    <citation type="submission" date="2017-04" db="EMBL/GenBank/DDBJ databases">
        <authorList>
            <person name="Afonso C.L."/>
            <person name="Miller P.J."/>
            <person name="Scott M.A."/>
            <person name="Spackman E."/>
            <person name="Goraichik I."/>
            <person name="Dimitrov K.M."/>
            <person name="Suarez D.L."/>
            <person name="Swayne D.E."/>
        </authorList>
    </citation>
    <scope>NUCLEOTIDE SEQUENCE [LARGE SCALE GENOMIC DNA]</scope>
    <source>
        <strain evidence="6 7">B5P</strain>
    </source>
</reference>
<accession>A0A1X7NER3</accession>
<dbReference type="Gene3D" id="3.40.190.10">
    <property type="entry name" value="Periplasmic binding protein-like II"/>
    <property type="match status" value="2"/>
</dbReference>
<evidence type="ECO:0000256" key="1">
    <source>
        <dbReference type="ARBA" id="ARBA00004418"/>
    </source>
</evidence>
<name>A0A1X7NER3_9HYPH</name>
<comment type="subcellular location">
    <subcellularLocation>
        <location evidence="1">Periplasm</location>
    </subcellularLocation>
</comment>
<dbReference type="GO" id="GO:0042597">
    <property type="term" value="C:periplasmic space"/>
    <property type="evidence" value="ECO:0007669"/>
    <property type="project" value="UniProtKB-SubCell"/>
</dbReference>
<keyword evidence="7" id="KW-1185">Reference proteome</keyword>
<evidence type="ECO:0000256" key="4">
    <source>
        <dbReference type="SAM" id="SignalP"/>
    </source>
</evidence>
<keyword evidence="3 4" id="KW-0732">Signal</keyword>
<evidence type="ECO:0000256" key="2">
    <source>
        <dbReference type="ARBA" id="ARBA00010742"/>
    </source>
</evidence>
<dbReference type="OrthoDB" id="7375392at2"/>
<dbReference type="RefSeq" id="WP_139832206.1">
    <property type="nucleotide sequence ID" value="NZ_FXBL01000004.1"/>
</dbReference>
<feature type="chain" id="PRO_5012530380" evidence="4">
    <location>
        <begin position="23"/>
        <end position="311"/>
    </location>
</feature>
<feature type="domain" description="SsuA/THI5-like" evidence="5">
    <location>
        <begin position="37"/>
        <end position="253"/>
    </location>
</feature>
<dbReference type="SUPFAM" id="SSF53850">
    <property type="entry name" value="Periplasmic binding protein-like II"/>
    <property type="match status" value="1"/>
</dbReference>
<dbReference type="PANTHER" id="PTHR30024:SF47">
    <property type="entry name" value="TAURINE-BINDING PERIPLASMIC PROTEIN"/>
    <property type="match status" value="1"/>
</dbReference>
<evidence type="ECO:0000313" key="7">
    <source>
        <dbReference type="Proteomes" id="UP000193083"/>
    </source>
</evidence>
<sequence length="311" mass="32587">MKLVMKAALGAAVVLASWTGLAAAQTKINIGCTATTDCASAAVALEDGIFKKNGLDATMTLIGLNSNIPAALLSDSVQIGGPTPSVFLQAVDGGLDLVAVAGASSTSKTTFDTAGVVASPASGIKEPKDFVGKKVGAPGIGAFLQVLFSKWLIDNGVDPKQVNFVEVTFPTMNDTLKSGAVDAVVTAEPMMSRIIASGTGAVAGYYLEKLPERRPAILYASTRAWADANPDAVKAFRASIEEAAKIVNENPEKGRQAIANFTKIPMDVLSKMKLSVSDPKIEQEQLDWWVTTMNEQNMLQGKPDTAALIQK</sequence>
<evidence type="ECO:0000313" key="6">
    <source>
        <dbReference type="EMBL" id="SMH36190.1"/>
    </source>
</evidence>
<organism evidence="6 7">
    <name type="scientific">Mesorhizobium australicum</name>
    <dbReference type="NCBI Taxonomy" id="536018"/>
    <lineage>
        <taxon>Bacteria</taxon>
        <taxon>Pseudomonadati</taxon>
        <taxon>Pseudomonadota</taxon>
        <taxon>Alphaproteobacteria</taxon>
        <taxon>Hyphomicrobiales</taxon>
        <taxon>Phyllobacteriaceae</taxon>
        <taxon>Mesorhizobium</taxon>
    </lineage>
</organism>
<dbReference type="Proteomes" id="UP000193083">
    <property type="component" value="Unassembled WGS sequence"/>
</dbReference>
<evidence type="ECO:0000256" key="3">
    <source>
        <dbReference type="ARBA" id="ARBA00022729"/>
    </source>
</evidence>
<dbReference type="Pfam" id="PF09084">
    <property type="entry name" value="NMT1"/>
    <property type="match status" value="1"/>
</dbReference>
<dbReference type="PANTHER" id="PTHR30024">
    <property type="entry name" value="ALIPHATIC SULFONATES-BINDING PROTEIN-RELATED"/>
    <property type="match status" value="1"/>
</dbReference>
<comment type="similarity">
    <text evidence="2">Belongs to the bacterial solute-binding protein SsuA/TauA family.</text>
</comment>
<evidence type="ECO:0000259" key="5">
    <source>
        <dbReference type="Pfam" id="PF09084"/>
    </source>
</evidence>
<dbReference type="InterPro" id="IPR015168">
    <property type="entry name" value="SsuA/THI5"/>
</dbReference>
<feature type="signal peptide" evidence="4">
    <location>
        <begin position="1"/>
        <end position="22"/>
    </location>
</feature>
<proteinExistence type="inferred from homology"/>